<organism evidence="1 2">
    <name type="scientific">Mucilaginibacter psychrotolerans</name>
    <dbReference type="NCBI Taxonomy" id="1524096"/>
    <lineage>
        <taxon>Bacteria</taxon>
        <taxon>Pseudomonadati</taxon>
        <taxon>Bacteroidota</taxon>
        <taxon>Sphingobacteriia</taxon>
        <taxon>Sphingobacteriales</taxon>
        <taxon>Sphingobacteriaceae</taxon>
        <taxon>Mucilaginibacter</taxon>
    </lineage>
</organism>
<keyword evidence="2" id="KW-1185">Reference proteome</keyword>
<accession>A0A4Y8S3Z3</accession>
<dbReference type="RefSeq" id="WP_133236642.1">
    <property type="nucleotide sequence ID" value="NZ_SOZE01000050.1"/>
</dbReference>
<reference evidence="1 2" key="1">
    <citation type="journal article" date="2017" name="Int. J. Syst. Evol. Microbiol.">
        <title>Mucilaginibacterpsychrotolerans sp. nov., isolated from peatlands.</title>
        <authorList>
            <person name="Deng Y."/>
            <person name="Shen L."/>
            <person name="Xu B."/>
            <person name="Liu Y."/>
            <person name="Gu Z."/>
            <person name="Liu H."/>
            <person name="Zhou Y."/>
        </authorList>
    </citation>
    <scope>NUCLEOTIDE SEQUENCE [LARGE SCALE GENOMIC DNA]</scope>
    <source>
        <strain evidence="1 2">NH7-4</strain>
    </source>
</reference>
<dbReference type="OrthoDB" id="981159at2"/>
<name>A0A4Y8S3Z3_9SPHI</name>
<evidence type="ECO:0000313" key="1">
    <source>
        <dbReference type="EMBL" id="TFF33290.1"/>
    </source>
</evidence>
<proteinExistence type="predicted"/>
<sequence length="113" mass="13775">MDKHHGKIIEYTLRKNDYNISDLAKSMNVNRRTLYNWFTHEKIKKDIVFRIGCIIRHDFSQQFPEMFSSDDFNIINQPKHKQLLGEEGNFWRNKYMTLLNEYNRIADRHLKIV</sequence>
<comment type="caution">
    <text evidence="1">The sequence shown here is derived from an EMBL/GenBank/DDBJ whole genome shotgun (WGS) entry which is preliminary data.</text>
</comment>
<gene>
    <name evidence="1" type="ORF">E2R66_26795</name>
</gene>
<evidence type="ECO:0000313" key="2">
    <source>
        <dbReference type="Proteomes" id="UP000297540"/>
    </source>
</evidence>
<dbReference type="EMBL" id="SOZE01000050">
    <property type="protein sequence ID" value="TFF33290.1"/>
    <property type="molecule type" value="Genomic_DNA"/>
</dbReference>
<dbReference type="Gene3D" id="1.10.10.60">
    <property type="entry name" value="Homeodomain-like"/>
    <property type="match status" value="1"/>
</dbReference>
<protein>
    <submittedName>
        <fullName evidence="1">Uncharacterized protein</fullName>
    </submittedName>
</protein>
<dbReference type="Proteomes" id="UP000297540">
    <property type="component" value="Unassembled WGS sequence"/>
</dbReference>
<dbReference type="AlphaFoldDB" id="A0A4Y8S3Z3"/>